<dbReference type="GO" id="GO:0006457">
    <property type="term" value="P:protein folding"/>
    <property type="evidence" value="ECO:0007669"/>
    <property type="project" value="InterPro"/>
</dbReference>
<dbReference type="GO" id="GO:0016055">
    <property type="term" value="P:Wnt signaling pathway"/>
    <property type="evidence" value="ECO:0007669"/>
    <property type="project" value="UniProtKB-KW"/>
</dbReference>
<accession>A0A7M7G836</accession>
<dbReference type="GO" id="GO:0005783">
    <property type="term" value="C:endoplasmic reticulum"/>
    <property type="evidence" value="ECO:0007669"/>
    <property type="project" value="UniProtKB-SubCell"/>
</dbReference>
<evidence type="ECO:0000256" key="7">
    <source>
        <dbReference type="SAM" id="MobiDB-lite"/>
    </source>
</evidence>
<gene>
    <name evidence="9" type="primary">100115873</name>
</gene>
<evidence type="ECO:0000256" key="5">
    <source>
        <dbReference type="ARBA" id="ARBA00022824"/>
    </source>
</evidence>
<name>A0A7M7G836_NASVI</name>
<organism evidence="9 10">
    <name type="scientific">Nasonia vitripennis</name>
    <name type="common">Parasitic wasp</name>
    <dbReference type="NCBI Taxonomy" id="7425"/>
    <lineage>
        <taxon>Eukaryota</taxon>
        <taxon>Metazoa</taxon>
        <taxon>Ecdysozoa</taxon>
        <taxon>Arthropoda</taxon>
        <taxon>Hexapoda</taxon>
        <taxon>Insecta</taxon>
        <taxon>Pterygota</taxon>
        <taxon>Neoptera</taxon>
        <taxon>Endopterygota</taxon>
        <taxon>Hymenoptera</taxon>
        <taxon>Apocrita</taxon>
        <taxon>Proctotrupomorpha</taxon>
        <taxon>Chalcidoidea</taxon>
        <taxon>Pteromalidae</taxon>
        <taxon>Pteromalinae</taxon>
        <taxon>Nasonia</taxon>
    </lineage>
</organism>
<keyword evidence="8" id="KW-1133">Transmembrane helix</keyword>
<evidence type="ECO:0000313" key="9">
    <source>
        <dbReference type="EnsemblMetazoa" id="XP_001606770"/>
    </source>
</evidence>
<evidence type="ECO:0000256" key="2">
    <source>
        <dbReference type="ARBA" id="ARBA00011068"/>
    </source>
</evidence>
<evidence type="ECO:0000256" key="8">
    <source>
        <dbReference type="SAM" id="Phobius"/>
    </source>
</evidence>
<evidence type="ECO:0000256" key="4">
    <source>
        <dbReference type="ARBA" id="ARBA00022729"/>
    </source>
</evidence>
<keyword evidence="5" id="KW-0256">Endoplasmic reticulum</keyword>
<keyword evidence="3" id="KW-0879">Wnt signaling pathway</keyword>
<proteinExistence type="inferred from homology"/>
<protein>
    <recommendedName>
        <fullName evidence="11">LDLR chaperone MESD</fullName>
    </recommendedName>
</protein>
<evidence type="ECO:0000313" key="10">
    <source>
        <dbReference type="Proteomes" id="UP000002358"/>
    </source>
</evidence>
<keyword evidence="8" id="KW-0812">Transmembrane</keyword>
<dbReference type="KEGG" id="nvi:100115873"/>
<keyword evidence="10" id="KW-1185">Reference proteome</keyword>
<dbReference type="Pfam" id="PF10185">
    <property type="entry name" value="Mesd"/>
    <property type="match status" value="1"/>
</dbReference>
<feature type="transmembrane region" description="Helical" evidence="8">
    <location>
        <begin position="12"/>
        <end position="30"/>
    </location>
</feature>
<dbReference type="PANTHER" id="PTHR17600:SF2">
    <property type="entry name" value="LRP CHAPERONE MESD"/>
    <property type="match status" value="1"/>
</dbReference>
<dbReference type="OMA" id="DQWEENE"/>
<evidence type="ECO:0000256" key="1">
    <source>
        <dbReference type="ARBA" id="ARBA00004240"/>
    </source>
</evidence>
<dbReference type="InterPro" id="IPR019330">
    <property type="entry name" value="MESD"/>
</dbReference>
<evidence type="ECO:0000256" key="3">
    <source>
        <dbReference type="ARBA" id="ARBA00022687"/>
    </source>
</evidence>
<dbReference type="Gene3D" id="6.10.250.640">
    <property type="match status" value="1"/>
</dbReference>
<keyword evidence="4" id="KW-0732">Signal</keyword>
<reference evidence="9" key="1">
    <citation type="submission" date="2021-01" db="UniProtKB">
        <authorList>
            <consortium name="EnsemblMetazoa"/>
        </authorList>
    </citation>
    <scope>IDENTIFICATION</scope>
</reference>
<dbReference type="Gene3D" id="3.30.70.260">
    <property type="match status" value="1"/>
</dbReference>
<dbReference type="OrthoDB" id="448051at2759"/>
<evidence type="ECO:0008006" key="11">
    <source>
        <dbReference type="Google" id="ProtNLM"/>
    </source>
</evidence>
<keyword evidence="8" id="KW-0472">Membrane</keyword>
<sequence length="205" mass="23652">MELRTVPGVRWRLSLFLLVICVILLTDATMEKKKAKRIGKDVRDMTDADLEHLLDQWEEDDEPLEPDELPEHLRPQPKIDLSKMDLSSPDNLLKMSKKGKSIMMFVDVNPQLSENEADSILRIWQSSLQNNHIIAERYPIDQKRAIFMFRDGAQAVDAKNYLIEQPECSHVTLEGQNYVGKHASKEVKDKLEKMKPKGTVEKTEL</sequence>
<evidence type="ECO:0000256" key="6">
    <source>
        <dbReference type="ARBA" id="ARBA00023186"/>
    </source>
</evidence>
<dbReference type="Proteomes" id="UP000002358">
    <property type="component" value="Chromosome 1"/>
</dbReference>
<feature type="region of interest" description="Disordered" evidence="7">
    <location>
        <begin position="184"/>
        <end position="205"/>
    </location>
</feature>
<keyword evidence="6" id="KW-0143">Chaperone</keyword>
<dbReference type="AlphaFoldDB" id="A0A7M7G836"/>
<dbReference type="EnsemblMetazoa" id="XM_001606720">
    <property type="protein sequence ID" value="XP_001606770"/>
    <property type="gene ID" value="LOC100115873"/>
</dbReference>
<dbReference type="PANTHER" id="PTHR17600">
    <property type="entry name" value="MESODERM DEVELOPMENT CANDIDATE 2"/>
    <property type="match status" value="1"/>
</dbReference>
<comment type="subcellular location">
    <subcellularLocation>
        <location evidence="1">Endoplasmic reticulum</location>
    </subcellularLocation>
</comment>
<comment type="similarity">
    <text evidence="2">Belongs to the MESD family.</text>
</comment>